<evidence type="ECO:0000313" key="2">
    <source>
        <dbReference type="EMBL" id="OJJ44900.1"/>
    </source>
</evidence>
<dbReference type="InterPro" id="IPR035213">
    <property type="entry name" value="DUF5321"/>
</dbReference>
<organism evidence="2 3">
    <name type="scientific">Penicilliopsis zonata CBS 506.65</name>
    <dbReference type="NCBI Taxonomy" id="1073090"/>
    <lineage>
        <taxon>Eukaryota</taxon>
        <taxon>Fungi</taxon>
        <taxon>Dikarya</taxon>
        <taxon>Ascomycota</taxon>
        <taxon>Pezizomycotina</taxon>
        <taxon>Eurotiomycetes</taxon>
        <taxon>Eurotiomycetidae</taxon>
        <taxon>Eurotiales</taxon>
        <taxon>Aspergillaceae</taxon>
        <taxon>Penicilliopsis</taxon>
    </lineage>
</organism>
<dbReference type="Proteomes" id="UP000184188">
    <property type="component" value="Unassembled WGS sequence"/>
</dbReference>
<sequence>MATQLGLRRFSICPLSSGWCRPQHMNRQCRRISPLTQQLRLQSTSDSLPRLAQASVWSMIIPKFIRNRWSARKSPGVAKKNKEWNPASFYIVIFILIGSQAIRMIGLKNDYAGYTRSTDAKIRLLKEVIEKIQRGEKVDVEKMLGTGDEAKEREWGEVLREIEEEDSLWHQKASQADHKDQPPSPAPTESPDTSKSSTVDDEPPKAKRPLRKAGFF</sequence>
<dbReference type="RefSeq" id="XP_022579410.1">
    <property type="nucleotide sequence ID" value="XM_022723498.1"/>
</dbReference>
<reference evidence="3" key="1">
    <citation type="journal article" date="2017" name="Genome Biol.">
        <title>Comparative genomics reveals high biological diversity and specific adaptations in the industrially and medically important fungal genus Aspergillus.</title>
        <authorList>
            <person name="de Vries R.P."/>
            <person name="Riley R."/>
            <person name="Wiebenga A."/>
            <person name="Aguilar-Osorio G."/>
            <person name="Amillis S."/>
            <person name="Uchima C.A."/>
            <person name="Anderluh G."/>
            <person name="Asadollahi M."/>
            <person name="Askin M."/>
            <person name="Barry K."/>
            <person name="Battaglia E."/>
            <person name="Bayram O."/>
            <person name="Benocci T."/>
            <person name="Braus-Stromeyer S.A."/>
            <person name="Caldana C."/>
            <person name="Canovas D."/>
            <person name="Cerqueira G.C."/>
            <person name="Chen F."/>
            <person name="Chen W."/>
            <person name="Choi C."/>
            <person name="Clum A."/>
            <person name="Dos Santos R.A."/>
            <person name="Damasio A.R."/>
            <person name="Diallinas G."/>
            <person name="Emri T."/>
            <person name="Fekete E."/>
            <person name="Flipphi M."/>
            <person name="Freyberg S."/>
            <person name="Gallo A."/>
            <person name="Gournas C."/>
            <person name="Habgood R."/>
            <person name="Hainaut M."/>
            <person name="Harispe M.L."/>
            <person name="Henrissat B."/>
            <person name="Hilden K.S."/>
            <person name="Hope R."/>
            <person name="Hossain A."/>
            <person name="Karabika E."/>
            <person name="Karaffa L."/>
            <person name="Karanyi Z."/>
            <person name="Krasevec N."/>
            <person name="Kuo A."/>
            <person name="Kusch H."/>
            <person name="LaButti K."/>
            <person name="Lagendijk E.L."/>
            <person name="Lapidus A."/>
            <person name="Levasseur A."/>
            <person name="Lindquist E."/>
            <person name="Lipzen A."/>
            <person name="Logrieco A.F."/>
            <person name="MacCabe A."/>
            <person name="Maekelae M.R."/>
            <person name="Malavazi I."/>
            <person name="Melin P."/>
            <person name="Meyer V."/>
            <person name="Mielnichuk N."/>
            <person name="Miskei M."/>
            <person name="Molnar A.P."/>
            <person name="Mule G."/>
            <person name="Ngan C.Y."/>
            <person name="Orejas M."/>
            <person name="Orosz E."/>
            <person name="Ouedraogo J.P."/>
            <person name="Overkamp K.M."/>
            <person name="Park H.-S."/>
            <person name="Perrone G."/>
            <person name="Piumi F."/>
            <person name="Punt P.J."/>
            <person name="Ram A.F."/>
            <person name="Ramon A."/>
            <person name="Rauscher S."/>
            <person name="Record E."/>
            <person name="Riano-Pachon D.M."/>
            <person name="Robert V."/>
            <person name="Roehrig J."/>
            <person name="Ruller R."/>
            <person name="Salamov A."/>
            <person name="Salih N.S."/>
            <person name="Samson R.A."/>
            <person name="Sandor E."/>
            <person name="Sanguinetti M."/>
            <person name="Schuetze T."/>
            <person name="Sepcic K."/>
            <person name="Shelest E."/>
            <person name="Sherlock G."/>
            <person name="Sophianopoulou V."/>
            <person name="Squina F.M."/>
            <person name="Sun H."/>
            <person name="Susca A."/>
            <person name="Todd R.B."/>
            <person name="Tsang A."/>
            <person name="Unkles S.E."/>
            <person name="van de Wiele N."/>
            <person name="van Rossen-Uffink D."/>
            <person name="Oliveira J.V."/>
            <person name="Vesth T.C."/>
            <person name="Visser J."/>
            <person name="Yu J.-H."/>
            <person name="Zhou M."/>
            <person name="Andersen M.R."/>
            <person name="Archer D.B."/>
            <person name="Baker S.E."/>
            <person name="Benoit I."/>
            <person name="Brakhage A.A."/>
            <person name="Braus G.H."/>
            <person name="Fischer R."/>
            <person name="Frisvad J.C."/>
            <person name="Goldman G.H."/>
            <person name="Houbraken J."/>
            <person name="Oakley B."/>
            <person name="Pocsi I."/>
            <person name="Scazzocchio C."/>
            <person name="Seiboth B."/>
            <person name="vanKuyk P.A."/>
            <person name="Wortman J."/>
            <person name="Dyer P.S."/>
            <person name="Grigoriev I.V."/>
        </authorList>
    </citation>
    <scope>NUCLEOTIDE SEQUENCE [LARGE SCALE GENOMIC DNA]</scope>
    <source>
        <strain evidence="3">CBS 506.65</strain>
    </source>
</reference>
<dbReference type="Pfam" id="PF17254">
    <property type="entry name" value="DUF5321"/>
    <property type="match status" value="1"/>
</dbReference>
<feature type="region of interest" description="Disordered" evidence="1">
    <location>
        <begin position="165"/>
        <end position="216"/>
    </location>
</feature>
<evidence type="ECO:0000313" key="3">
    <source>
        <dbReference type="Proteomes" id="UP000184188"/>
    </source>
</evidence>
<dbReference type="VEuPathDB" id="FungiDB:ASPZODRAFT_134316"/>
<dbReference type="OrthoDB" id="2253354at2759"/>
<gene>
    <name evidence="2" type="ORF">ASPZODRAFT_134316</name>
</gene>
<dbReference type="AlphaFoldDB" id="A0A1L9SCF9"/>
<proteinExistence type="predicted"/>
<dbReference type="GeneID" id="34609963"/>
<name>A0A1L9SCF9_9EURO</name>
<accession>A0A1L9SCF9</accession>
<keyword evidence="3" id="KW-1185">Reference proteome</keyword>
<feature type="compositionally biased region" description="Basic residues" evidence="1">
    <location>
        <begin position="206"/>
        <end position="216"/>
    </location>
</feature>
<evidence type="ECO:0000256" key="1">
    <source>
        <dbReference type="SAM" id="MobiDB-lite"/>
    </source>
</evidence>
<protein>
    <submittedName>
        <fullName evidence="2">Uncharacterized protein</fullName>
    </submittedName>
</protein>
<dbReference type="EMBL" id="KV878346">
    <property type="protein sequence ID" value="OJJ44900.1"/>
    <property type="molecule type" value="Genomic_DNA"/>
</dbReference>